<dbReference type="PANTHER" id="PTHR12300">
    <property type="entry name" value="HVA22-LIKE PROTEINS"/>
    <property type="match status" value="1"/>
</dbReference>
<reference evidence="4" key="1">
    <citation type="journal article" date="2020" name="Nat. Commun.">
        <title>Genome assembly of wild tea tree DASZ reveals pedigree and selection history of tea varieties.</title>
        <authorList>
            <person name="Zhang W."/>
            <person name="Zhang Y."/>
            <person name="Qiu H."/>
            <person name="Guo Y."/>
            <person name="Wan H."/>
            <person name="Zhang X."/>
            <person name="Scossa F."/>
            <person name="Alseekh S."/>
            <person name="Zhang Q."/>
            <person name="Wang P."/>
            <person name="Xu L."/>
            <person name="Schmidt M.H."/>
            <person name="Jia X."/>
            <person name="Li D."/>
            <person name="Zhu A."/>
            <person name="Guo F."/>
            <person name="Chen W."/>
            <person name="Ni D."/>
            <person name="Usadel B."/>
            <person name="Fernie A.R."/>
            <person name="Wen W."/>
        </authorList>
    </citation>
    <scope>NUCLEOTIDE SEQUENCE [LARGE SCALE GENOMIC DNA]</scope>
    <source>
        <strain evidence="4">cv. G240</strain>
    </source>
</reference>
<dbReference type="PANTHER" id="PTHR12300:SF162">
    <property type="entry name" value="HVA22-LIKE PROTEIN J"/>
    <property type="match status" value="1"/>
</dbReference>
<organism evidence="3 4">
    <name type="scientific">Camellia sinensis</name>
    <name type="common">Tea plant</name>
    <name type="synonym">Thea sinensis</name>
    <dbReference type="NCBI Taxonomy" id="4442"/>
    <lineage>
        <taxon>Eukaryota</taxon>
        <taxon>Viridiplantae</taxon>
        <taxon>Streptophyta</taxon>
        <taxon>Embryophyta</taxon>
        <taxon>Tracheophyta</taxon>
        <taxon>Spermatophyta</taxon>
        <taxon>Magnoliopsida</taxon>
        <taxon>eudicotyledons</taxon>
        <taxon>Gunneridae</taxon>
        <taxon>Pentapetalae</taxon>
        <taxon>asterids</taxon>
        <taxon>Ericales</taxon>
        <taxon>Theaceae</taxon>
        <taxon>Camellia</taxon>
    </lineage>
</organism>
<evidence type="ECO:0000313" key="4">
    <source>
        <dbReference type="Proteomes" id="UP000593564"/>
    </source>
</evidence>
<dbReference type="InterPro" id="IPR004345">
    <property type="entry name" value="TB2_DP1_HVA22"/>
</dbReference>
<dbReference type="AlphaFoldDB" id="A0A7J7GK38"/>
<accession>A0A7J7GK38</accession>
<keyword evidence="4" id="KW-1185">Reference proteome</keyword>
<sequence length="204" mass="23487">MLGEFITRGLILEIMVNSIAQMPTVLRRRQPISHTVILAVLTILERIGDIFISWVPMYGETKLAIIIYLWFPKTKGTGYVYEKLLRPCVAKAMQEPGLDRSFQELRARSWEVAIYYWQNCTELSQTKFFQIFDYLTGQSRKLTNTNNKFKLTSTAKQRFIHTHEELEPVSTSGSSSGSTHESDNGLDYSPDAVHLRLRRSKAIH</sequence>
<feature type="region of interest" description="Disordered" evidence="2">
    <location>
        <begin position="166"/>
        <end position="189"/>
    </location>
</feature>
<dbReference type="EMBL" id="JACBKZ010000010">
    <property type="protein sequence ID" value="KAF5939824.1"/>
    <property type="molecule type" value="Genomic_DNA"/>
</dbReference>
<gene>
    <name evidence="3" type="ORF">HYC85_020991</name>
</gene>
<dbReference type="Pfam" id="PF03134">
    <property type="entry name" value="TB2_DP1_HVA22"/>
    <property type="match status" value="1"/>
</dbReference>
<dbReference type="GO" id="GO:0016020">
    <property type="term" value="C:membrane"/>
    <property type="evidence" value="ECO:0007669"/>
    <property type="project" value="UniProtKB-SubCell"/>
</dbReference>
<evidence type="ECO:0000256" key="2">
    <source>
        <dbReference type="SAM" id="MobiDB-lite"/>
    </source>
</evidence>
<evidence type="ECO:0000313" key="3">
    <source>
        <dbReference type="EMBL" id="KAF5939824.1"/>
    </source>
</evidence>
<name>A0A7J7GK38_CAMSI</name>
<reference evidence="3 4" key="2">
    <citation type="submission" date="2020-07" db="EMBL/GenBank/DDBJ databases">
        <title>Genome assembly of wild tea tree DASZ reveals pedigree and selection history of tea varieties.</title>
        <authorList>
            <person name="Zhang W."/>
        </authorList>
    </citation>
    <scope>NUCLEOTIDE SEQUENCE [LARGE SCALE GENOMIC DNA]</scope>
    <source>
        <strain evidence="4">cv. G240</strain>
        <tissue evidence="3">Leaf</tissue>
    </source>
</reference>
<comment type="subcellular location">
    <subcellularLocation>
        <location evidence="1">Membrane</location>
        <topology evidence="1">Multi-pass membrane protein</topology>
    </subcellularLocation>
</comment>
<proteinExistence type="inferred from homology"/>
<protein>
    <recommendedName>
        <fullName evidence="1">HVA22-like protein</fullName>
    </recommendedName>
</protein>
<dbReference type="Proteomes" id="UP000593564">
    <property type="component" value="Unassembled WGS sequence"/>
</dbReference>
<feature type="compositionally biased region" description="Low complexity" evidence="2">
    <location>
        <begin position="170"/>
        <end position="179"/>
    </location>
</feature>
<comment type="caution">
    <text evidence="3">The sequence shown here is derived from an EMBL/GenBank/DDBJ whole genome shotgun (WGS) entry which is preliminary data.</text>
</comment>
<comment type="similarity">
    <text evidence="1">Belongs to the DP1 family.</text>
</comment>
<evidence type="ECO:0000256" key="1">
    <source>
        <dbReference type="RuleBase" id="RU362006"/>
    </source>
</evidence>